<dbReference type="PATRIC" id="fig|121290.4.peg.1209"/>
<dbReference type="EMBL" id="LMTR01000027">
    <property type="protein sequence ID" value="KWT71072.1"/>
    <property type="molecule type" value="Genomic_DNA"/>
</dbReference>
<comment type="similarity">
    <text evidence="3">Belongs to the Nudix hydrolase family.</text>
</comment>
<proteinExistence type="inferred from homology"/>
<keyword evidence="6" id="KW-1185">Reference proteome</keyword>
<gene>
    <name evidence="5" type="ORF">APY04_0734</name>
</gene>
<feature type="domain" description="Nudix hydrolase" evidence="4">
    <location>
        <begin position="6"/>
        <end position="137"/>
    </location>
</feature>
<dbReference type="PROSITE" id="PS00893">
    <property type="entry name" value="NUDIX_BOX"/>
    <property type="match status" value="1"/>
</dbReference>
<dbReference type="Pfam" id="PF00293">
    <property type="entry name" value="NUDIX"/>
    <property type="match status" value="1"/>
</dbReference>
<dbReference type="STRING" id="121290.APY04_0734"/>
<dbReference type="InterPro" id="IPR015797">
    <property type="entry name" value="NUDIX_hydrolase-like_dom_sf"/>
</dbReference>
<protein>
    <submittedName>
        <fullName evidence="5">ADP-ribose pyrophosphatase</fullName>
        <ecNumber evidence="5">3.6.1.13</ecNumber>
    </submittedName>
</protein>
<sequence length="148" mass="16389">MAFPATPALTTDCVVFDDQRRVLLIQRANEPFRGGYALPGGFVDIGERVDDACRRELHEETGLEIPVDQLRLVGVYSDPKRDPRGHTCSVAYLTQTRNTPVKGGDDAASAEWVANWRELQLAFDHAQIIADAENLLLQGPSTNSEPER</sequence>
<organism evidence="5 6">
    <name type="scientific">Hyphomicrobium sulfonivorans</name>
    <dbReference type="NCBI Taxonomy" id="121290"/>
    <lineage>
        <taxon>Bacteria</taxon>
        <taxon>Pseudomonadati</taxon>
        <taxon>Pseudomonadota</taxon>
        <taxon>Alphaproteobacteria</taxon>
        <taxon>Hyphomicrobiales</taxon>
        <taxon>Hyphomicrobiaceae</taxon>
        <taxon>Hyphomicrobium</taxon>
    </lineage>
</organism>
<dbReference type="InterPro" id="IPR020476">
    <property type="entry name" value="Nudix_hydrolase"/>
</dbReference>
<keyword evidence="2 3" id="KW-0378">Hydrolase</keyword>
<dbReference type="OrthoDB" id="9761969at2"/>
<evidence type="ECO:0000256" key="2">
    <source>
        <dbReference type="ARBA" id="ARBA00022801"/>
    </source>
</evidence>
<dbReference type="Gene3D" id="3.90.79.10">
    <property type="entry name" value="Nucleoside Triphosphate Pyrophosphohydrolase"/>
    <property type="match status" value="1"/>
</dbReference>
<dbReference type="RefSeq" id="WP_068459730.1">
    <property type="nucleotide sequence ID" value="NZ_LMTR01000027.1"/>
</dbReference>
<reference evidence="5 6" key="1">
    <citation type="submission" date="2015-10" db="EMBL/GenBank/DDBJ databases">
        <title>Transcriptomic analysis of a linuron degrading triple-species bacterial consortium.</title>
        <authorList>
            <person name="Albers P."/>
        </authorList>
    </citation>
    <scope>NUCLEOTIDE SEQUENCE [LARGE SCALE GENOMIC DNA]</scope>
    <source>
        <strain evidence="5 6">WDL6</strain>
    </source>
</reference>
<evidence type="ECO:0000256" key="3">
    <source>
        <dbReference type="RuleBase" id="RU003476"/>
    </source>
</evidence>
<name>A0A109BN85_HYPSL</name>
<dbReference type="EC" id="3.6.1.13" evidence="5"/>
<accession>A0A109BN85</accession>
<dbReference type="GO" id="GO:0047631">
    <property type="term" value="F:ADP-ribose diphosphatase activity"/>
    <property type="evidence" value="ECO:0007669"/>
    <property type="project" value="UniProtKB-EC"/>
</dbReference>
<evidence type="ECO:0000259" key="4">
    <source>
        <dbReference type="PROSITE" id="PS51462"/>
    </source>
</evidence>
<evidence type="ECO:0000313" key="6">
    <source>
        <dbReference type="Proteomes" id="UP000059074"/>
    </source>
</evidence>
<dbReference type="InterPro" id="IPR000086">
    <property type="entry name" value="NUDIX_hydrolase_dom"/>
</dbReference>
<comment type="cofactor">
    <cofactor evidence="1">
        <name>Mg(2+)</name>
        <dbReference type="ChEBI" id="CHEBI:18420"/>
    </cofactor>
</comment>
<dbReference type="PANTHER" id="PTHR43736">
    <property type="entry name" value="ADP-RIBOSE PYROPHOSPHATASE"/>
    <property type="match status" value="1"/>
</dbReference>
<dbReference type="PANTHER" id="PTHR43736:SF1">
    <property type="entry name" value="DIHYDRONEOPTERIN TRIPHOSPHATE DIPHOSPHATASE"/>
    <property type="match status" value="1"/>
</dbReference>
<evidence type="ECO:0000313" key="5">
    <source>
        <dbReference type="EMBL" id="KWT71072.1"/>
    </source>
</evidence>
<comment type="caution">
    <text evidence="5">The sequence shown here is derived from an EMBL/GenBank/DDBJ whole genome shotgun (WGS) entry which is preliminary data.</text>
</comment>
<dbReference type="PROSITE" id="PS51462">
    <property type="entry name" value="NUDIX"/>
    <property type="match status" value="1"/>
</dbReference>
<dbReference type="Proteomes" id="UP000059074">
    <property type="component" value="Unassembled WGS sequence"/>
</dbReference>
<dbReference type="PRINTS" id="PR00502">
    <property type="entry name" value="NUDIXFAMILY"/>
</dbReference>
<dbReference type="InterPro" id="IPR020084">
    <property type="entry name" value="NUDIX_hydrolase_CS"/>
</dbReference>
<evidence type="ECO:0000256" key="1">
    <source>
        <dbReference type="ARBA" id="ARBA00001946"/>
    </source>
</evidence>
<dbReference type="SUPFAM" id="SSF55811">
    <property type="entry name" value="Nudix"/>
    <property type="match status" value="1"/>
</dbReference>
<dbReference type="AlphaFoldDB" id="A0A109BN85"/>
<dbReference type="CDD" id="cd18873">
    <property type="entry name" value="NUDIX_NadM_like"/>
    <property type="match status" value="1"/>
</dbReference>